<sequence length="892" mass="98232">MLSFNVDNIPEELKRRDQWICWELVERNGKTTKVPKRADTGGNAKSTDPGTWCGFDAAIAGCGKHGLDGIGFVFAGDREVTGLDLDHVLVDGQVAEEYAWVVGAADTYTEVSPSGDGLHLFFLGSKPESDHCKRTQPDKRVVEMYDHDRFFTVTGNLFVDANGEVHDEVRESPDALARAYQMWLSGNRPKVEKPKLRRDESGVPLSLTDSEVVERMYASEKGVSIRALMNGDTSMHGDDDSGADQALCNHLAFWTGGDAAQMDRIFRTSGLMRDKWDEKRGANTYGERTIARAIADCGDFYKPAEFRRATGSQASQEKNEEAAPSFDPWFVDKQGRLWKSTDGENFRHITFTPPFIKANLRDVDSGMVRALVGMNVYGRGRECVLDRDTLLSNTKIVAAIAPLGANVSTSNARDVVSYLTDCDGAFARERPSYESVARMGWAKQPLGPFMPYDADGSSVRFDPALDTQGKARPFLEPKGTLEGWVAGMADARDGSVAFRAVLAASFASPLIAVVGVQTFIVYLWGKSRSGKTPTLKAAGSVWGDPSEGTDSYYRTFADTPKSIVRSATFLGDVPILLDELQSKGAAGGQKGKQQAVEDLLYGLSLGHERGALNSNRTMMGYGSWRALTIATGEIPIIIDNTQQGAVNRTLEINAEPFDDPRGAQEMHRLVSEQYGTAGRAYIAALKGHDLEFFREEYAKMRDYVCAMAYDNPQAENIALLALADALAEYHVFAPGKVSWDEAIAGAKRFALELAKLTKGADDRDTDRKAIQFVGEWLSKSEGHFKPEGQCLPDRYGIRESEISGRTIWYVFSNEIGSALAQAGYDRDKTFRRMREEKLIRTGAKGLTMQKRMADGSRPHCYCIDGDALYAFLEGPKPHEQQRLDLSCPAEVA</sequence>
<dbReference type="Pfam" id="PF22763">
    <property type="entry name" value="NrS1-1_pol-like_HBD"/>
    <property type="match status" value="1"/>
</dbReference>
<dbReference type="RefSeq" id="WP_087187029.1">
    <property type="nucleotide sequence ID" value="NZ_NFHO01000015.1"/>
</dbReference>
<protein>
    <recommendedName>
        <fullName evidence="5">DUF927 domain-containing protein</fullName>
    </recommendedName>
</protein>
<evidence type="ECO:0008006" key="5">
    <source>
        <dbReference type="Google" id="ProtNLM"/>
    </source>
</evidence>
<accession>A0A1Y3TY38</accession>
<dbReference type="Proteomes" id="UP000196560">
    <property type="component" value="Unassembled WGS sequence"/>
</dbReference>
<comment type="caution">
    <text evidence="3">The sequence shown here is derived from an EMBL/GenBank/DDBJ whole genome shotgun (WGS) entry which is preliminary data.</text>
</comment>
<dbReference type="EMBL" id="NFHO01000015">
    <property type="protein sequence ID" value="OUN41373.1"/>
    <property type="molecule type" value="Genomic_DNA"/>
</dbReference>
<proteinExistence type="predicted"/>
<gene>
    <name evidence="3" type="ORF">B5G21_09885</name>
</gene>
<feature type="domain" description="DUF927" evidence="1">
    <location>
        <begin position="340"/>
        <end position="604"/>
    </location>
</feature>
<dbReference type="Pfam" id="PF06048">
    <property type="entry name" value="DUF927"/>
    <property type="match status" value="1"/>
</dbReference>
<evidence type="ECO:0000259" key="1">
    <source>
        <dbReference type="Pfam" id="PF06048"/>
    </source>
</evidence>
<dbReference type="InterPro" id="IPR009270">
    <property type="entry name" value="DUF927"/>
</dbReference>
<evidence type="ECO:0000259" key="2">
    <source>
        <dbReference type="Pfam" id="PF22763"/>
    </source>
</evidence>
<reference evidence="4" key="1">
    <citation type="submission" date="2017-04" db="EMBL/GenBank/DDBJ databases">
        <title>Function of individual gut microbiota members based on whole genome sequencing of pure cultures obtained from chicken caecum.</title>
        <authorList>
            <person name="Medvecky M."/>
            <person name="Cejkova D."/>
            <person name="Polansky O."/>
            <person name="Karasova D."/>
            <person name="Kubasova T."/>
            <person name="Cizek A."/>
            <person name="Rychlik I."/>
        </authorList>
    </citation>
    <scope>NUCLEOTIDE SEQUENCE [LARGE SCALE GENOMIC DNA]</scope>
    <source>
        <strain evidence="4">An70</strain>
    </source>
</reference>
<dbReference type="AlphaFoldDB" id="A0A1Y3TY38"/>
<name>A0A1Y3TY38_9ACTN</name>
<evidence type="ECO:0000313" key="4">
    <source>
        <dbReference type="Proteomes" id="UP000196560"/>
    </source>
</evidence>
<keyword evidence="4" id="KW-1185">Reference proteome</keyword>
<dbReference type="InterPro" id="IPR054468">
    <property type="entry name" value="NrSPol-like_HBD"/>
</dbReference>
<evidence type="ECO:0000313" key="3">
    <source>
        <dbReference type="EMBL" id="OUN41373.1"/>
    </source>
</evidence>
<feature type="domain" description="NrS-1 polymerase-like HBD" evidence="2">
    <location>
        <begin position="241"/>
        <end position="303"/>
    </location>
</feature>
<organism evidence="3 4">
    <name type="scientific">Enorma massiliensis</name>
    <dbReference type="NCBI Taxonomy" id="1472761"/>
    <lineage>
        <taxon>Bacteria</taxon>
        <taxon>Bacillati</taxon>
        <taxon>Actinomycetota</taxon>
        <taxon>Coriobacteriia</taxon>
        <taxon>Coriobacteriales</taxon>
        <taxon>Coriobacteriaceae</taxon>
        <taxon>Enorma</taxon>
    </lineage>
</organism>